<feature type="domain" description="DUF927" evidence="1">
    <location>
        <begin position="71"/>
        <end position="329"/>
    </location>
</feature>
<dbReference type="EMBL" id="OBDZ01000010">
    <property type="protein sequence ID" value="SNY26910.1"/>
    <property type="molecule type" value="Genomic_DNA"/>
</dbReference>
<evidence type="ECO:0000259" key="2">
    <source>
        <dbReference type="Pfam" id="PF18662"/>
    </source>
</evidence>
<keyword evidence="4" id="KW-1185">Reference proteome</keyword>
<name>A0A285GTD4_9FIRM</name>
<reference evidence="4" key="1">
    <citation type="submission" date="2017-09" db="EMBL/GenBank/DDBJ databases">
        <authorList>
            <person name="Varghese N."/>
            <person name="Submissions S."/>
        </authorList>
    </citation>
    <scope>NUCLEOTIDE SEQUENCE [LARGE SCALE GENOMIC DNA]</scope>
    <source>
        <strain evidence="4">MSL47</strain>
    </source>
</reference>
<evidence type="ECO:0000259" key="1">
    <source>
        <dbReference type="Pfam" id="PF06048"/>
    </source>
</evidence>
<accession>A0A285GTD4</accession>
<dbReference type="Proteomes" id="UP000219573">
    <property type="component" value="Unassembled WGS sequence"/>
</dbReference>
<proteinExistence type="predicted"/>
<sequence>MSRTTKAIDYALSQHRKNKVEEEKAVMIPKAISEENNNTKVANISSKRIPYPDVVVNGGKIYQLVSSDKKKVIGNEIKIEDISESIDKNQVTYLLSFSYKGTKKSVEIPREKLGDKRGLIKEITQHGADAYEHNITGIIKHLVNQEEMYNKPITKVHHQVGWDKTADKLVFKHFKGVGIRSRYRGKLDIEPKGSHEAWEDMIMTEVIGHTPLELALTIGFSSALVGMIGRKVDTRTLVVHIYGDSTEGKTTAAMLAVSPWGNPDSSVTGLVNDWNATSNAFFALLRNNSGLPVVFDESSMSDIGNFSNMIYKLASGREKNRMNKEAELEEQSKWETTTISTGEHALTIKANENAGIEMRIQEIGNITWTKDATNSDNIKQSVLKHYGHAGKEFVAGLLEMGEERVLAKYNEHKALCKEAIKNKDKFVTRISKKLAMLTTTAELVNDILGLDLNIEAIIELLVKVEDEKVINRDIGAKAYMKFLEQVEIHDSKFITDYGKPFGEVEVMQRYNEVWGKKEYYSQEEGKGLKEINIFPQKFKDIMQECGFEDYKIILKKWQDKGLLDHEADRLSRRKNITDGRKPVYVIKVREEY</sequence>
<dbReference type="InterPro" id="IPR040538">
    <property type="entry name" value="Cch_HTH"/>
</dbReference>
<dbReference type="InterPro" id="IPR009270">
    <property type="entry name" value="DUF927"/>
</dbReference>
<evidence type="ECO:0000313" key="3">
    <source>
        <dbReference type="EMBL" id="SNY26910.1"/>
    </source>
</evidence>
<evidence type="ECO:0000313" key="4">
    <source>
        <dbReference type="Proteomes" id="UP000219573"/>
    </source>
</evidence>
<organism evidence="3 4">
    <name type="scientific">Orenia metallireducens</name>
    <dbReference type="NCBI Taxonomy" id="1413210"/>
    <lineage>
        <taxon>Bacteria</taxon>
        <taxon>Bacillati</taxon>
        <taxon>Bacillota</taxon>
        <taxon>Clostridia</taxon>
        <taxon>Halanaerobiales</taxon>
        <taxon>Halobacteroidaceae</taxon>
        <taxon>Orenia</taxon>
    </lineage>
</organism>
<protein>
    <recommendedName>
        <fullName evidence="5">DUF927 domain-containing protein</fullName>
    </recommendedName>
</protein>
<feature type="domain" description="Cch helix turn helix" evidence="2">
    <location>
        <begin position="473"/>
        <end position="590"/>
    </location>
</feature>
<dbReference type="Pfam" id="PF06048">
    <property type="entry name" value="DUF927"/>
    <property type="match status" value="1"/>
</dbReference>
<evidence type="ECO:0008006" key="5">
    <source>
        <dbReference type="Google" id="ProtNLM"/>
    </source>
</evidence>
<gene>
    <name evidence="3" type="ORF">SAMN06265827_11071</name>
</gene>
<dbReference type="Pfam" id="PF18662">
    <property type="entry name" value="HTH_56"/>
    <property type="match status" value="1"/>
</dbReference>
<dbReference type="RefSeq" id="WP_097017640.1">
    <property type="nucleotide sequence ID" value="NZ_OBDZ01000010.1"/>
</dbReference>
<dbReference type="AlphaFoldDB" id="A0A285GTD4"/>